<keyword evidence="4 11" id="KW-1134">Transmembrane beta strand</keyword>
<keyword evidence="8 11" id="KW-0472">Membrane</keyword>
<evidence type="ECO:0000256" key="10">
    <source>
        <dbReference type="ARBA" id="ARBA00023237"/>
    </source>
</evidence>
<keyword evidence="6 13" id="KW-0732">Signal</keyword>
<evidence type="ECO:0000259" key="15">
    <source>
        <dbReference type="Pfam" id="PF07715"/>
    </source>
</evidence>
<name>A0A1Q8YCC4_9BURK</name>
<evidence type="ECO:0000256" key="12">
    <source>
        <dbReference type="RuleBase" id="RU003357"/>
    </source>
</evidence>
<proteinExistence type="inferred from homology"/>
<dbReference type="InterPro" id="IPR037066">
    <property type="entry name" value="Plug_dom_sf"/>
</dbReference>
<keyword evidence="17" id="KW-1185">Reference proteome</keyword>
<dbReference type="InterPro" id="IPR039426">
    <property type="entry name" value="TonB-dep_rcpt-like"/>
</dbReference>
<evidence type="ECO:0000256" key="4">
    <source>
        <dbReference type="ARBA" id="ARBA00022452"/>
    </source>
</evidence>
<dbReference type="RefSeq" id="WP_075587328.1">
    <property type="nucleotide sequence ID" value="NZ_MSYM01000015.1"/>
</dbReference>
<dbReference type="GO" id="GO:0009279">
    <property type="term" value="C:cell outer membrane"/>
    <property type="evidence" value="ECO:0007669"/>
    <property type="project" value="UniProtKB-SubCell"/>
</dbReference>
<evidence type="ECO:0000256" key="11">
    <source>
        <dbReference type="PROSITE-ProRule" id="PRU01360"/>
    </source>
</evidence>
<dbReference type="STRING" id="81479.RA876_09570"/>
<keyword evidence="7 12" id="KW-0798">TonB box</keyword>
<evidence type="ECO:0000256" key="8">
    <source>
        <dbReference type="ARBA" id="ARBA00023136"/>
    </source>
</evidence>
<accession>A0A1Q8YCC4</accession>
<feature type="domain" description="TonB-dependent receptor plug" evidence="15">
    <location>
        <begin position="64"/>
        <end position="183"/>
    </location>
</feature>
<evidence type="ECO:0000256" key="13">
    <source>
        <dbReference type="SAM" id="SignalP"/>
    </source>
</evidence>
<evidence type="ECO:0000256" key="7">
    <source>
        <dbReference type="ARBA" id="ARBA00023077"/>
    </source>
</evidence>
<sequence length="507" mass="54667">MADLPISSVFSLPKLSLCLGLAWGTAASWAQTGPQPVSAVQHAQATHTLKAVVVSGSRVEQEADDVPATITTITAQDIANQNPTDLEDLLKNEVGVSVRAQPNRASGVFYSTGRGGNEGVNIRGLEGDQVRLQVDGVNLPATYESGPYAAGRGDTLEPEGYKRVEILRGASSTQFGSDGLAGAVSFLTKDPSDLLALGNPTQFNLKTAYASADSSFQLAPSFAFKGDTVQGMFLTSFRRGHETDNMGTNDVANRSRTTPNPSDVKVGYLLSKLVITPSAGHQIKLALESIRRQNDTNILSFFGDPYTVATLTQVNAREKISRDLAKIDYQYIPTGPTWFDMLRTSGYGQRSTNHQYGFEARSTNPLVRTRDTDYSEDTVGGSLQFESTAGQDITHRFVYGLDAAQAKVTLLKEGYSSSGAAFVKNTSFPDTDYTTYGAFVLDEINFGAISLTPGLRYDSFKLSPKTSALYQVNNLTTPSELSDSALSPKLGMVWRVAPMAQLFTQYA</sequence>
<dbReference type="Gene3D" id="2.40.170.20">
    <property type="entry name" value="TonB-dependent receptor, beta-barrel domain"/>
    <property type="match status" value="1"/>
</dbReference>
<dbReference type="GO" id="GO:0015344">
    <property type="term" value="F:siderophore uptake transmembrane transporter activity"/>
    <property type="evidence" value="ECO:0007669"/>
    <property type="project" value="TreeGrafter"/>
</dbReference>
<evidence type="ECO:0000259" key="14">
    <source>
        <dbReference type="Pfam" id="PF00593"/>
    </source>
</evidence>
<dbReference type="SUPFAM" id="SSF56935">
    <property type="entry name" value="Porins"/>
    <property type="match status" value="1"/>
</dbReference>
<dbReference type="Gene3D" id="2.170.130.10">
    <property type="entry name" value="TonB-dependent receptor, plug domain"/>
    <property type="match status" value="1"/>
</dbReference>
<evidence type="ECO:0000256" key="6">
    <source>
        <dbReference type="ARBA" id="ARBA00022729"/>
    </source>
</evidence>
<dbReference type="PANTHER" id="PTHR30069:SF29">
    <property type="entry name" value="HEMOGLOBIN AND HEMOGLOBIN-HAPTOGLOBIN-BINDING PROTEIN 1-RELATED"/>
    <property type="match status" value="1"/>
</dbReference>
<dbReference type="InterPro" id="IPR000531">
    <property type="entry name" value="Beta-barrel_TonB"/>
</dbReference>
<gene>
    <name evidence="16" type="ORF">BLL52_3104</name>
</gene>
<evidence type="ECO:0000256" key="5">
    <source>
        <dbReference type="ARBA" id="ARBA00022692"/>
    </source>
</evidence>
<evidence type="ECO:0000256" key="1">
    <source>
        <dbReference type="ARBA" id="ARBA00004571"/>
    </source>
</evidence>
<feature type="domain" description="TonB-dependent receptor-like beta-barrel" evidence="14">
    <location>
        <begin position="305"/>
        <end position="507"/>
    </location>
</feature>
<keyword evidence="3 11" id="KW-0813">Transport</keyword>
<keyword evidence="9 16" id="KW-0675">Receptor</keyword>
<evidence type="ECO:0000313" key="17">
    <source>
        <dbReference type="Proteomes" id="UP000185911"/>
    </source>
</evidence>
<dbReference type="GO" id="GO:0044718">
    <property type="term" value="P:siderophore transmembrane transport"/>
    <property type="evidence" value="ECO:0007669"/>
    <property type="project" value="TreeGrafter"/>
</dbReference>
<keyword evidence="5 11" id="KW-0812">Transmembrane</keyword>
<keyword evidence="10 11" id="KW-0998">Cell outer membrane</keyword>
<reference evidence="16 17" key="1">
    <citation type="submission" date="2017-01" db="EMBL/GenBank/DDBJ databases">
        <title>Genome sequence of Rhodoferax antarcticus ANT.BR, a psychrophilic purple nonsulfur bacterium from an Antarctic microbial mat.</title>
        <authorList>
            <person name="Baker J."/>
            <person name="Riester C."/>
            <person name="Skinner B."/>
            <person name="Newell A."/>
            <person name="Swingley W."/>
            <person name="Madigan M."/>
            <person name="Jung D."/>
            <person name="Asao M."/>
            <person name="Chen M."/>
            <person name="Loughlin P."/>
            <person name="Pan H."/>
            <person name="Lin S."/>
            <person name="Li N."/>
            <person name="Shaw J."/>
            <person name="Prado M."/>
            <person name="Sherman C."/>
            <person name="Li X."/>
            <person name="Tang J."/>
            <person name="Blankenship R."/>
            <person name="Zhao T."/>
            <person name="Touchman J."/>
            <person name="Sattley M."/>
        </authorList>
    </citation>
    <scope>NUCLEOTIDE SEQUENCE [LARGE SCALE GENOMIC DNA]</scope>
    <source>
        <strain evidence="16 17">ANT.BR</strain>
    </source>
</reference>
<dbReference type="EMBL" id="MSYM01000015">
    <property type="protein sequence ID" value="OLP05652.1"/>
    <property type="molecule type" value="Genomic_DNA"/>
</dbReference>
<dbReference type="PANTHER" id="PTHR30069">
    <property type="entry name" value="TONB-DEPENDENT OUTER MEMBRANE RECEPTOR"/>
    <property type="match status" value="1"/>
</dbReference>
<evidence type="ECO:0000256" key="9">
    <source>
        <dbReference type="ARBA" id="ARBA00023170"/>
    </source>
</evidence>
<evidence type="ECO:0000256" key="3">
    <source>
        <dbReference type="ARBA" id="ARBA00022448"/>
    </source>
</evidence>
<evidence type="ECO:0000256" key="2">
    <source>
        <dbReference type="ARBA" id="ARBA00009810"/>
    </source>
</evidence>
<feature type="signal peptide" evidence="13">
    <location>
        <begin position="1"/>
        <end position="30"/>
    </location>
</feature>
<organism evidence="16 17">
    <name type="scientific">Rhodoferax antarcticus ANT.BR</name>
    <dbReference type="NCBI Taxonomy" id="1111071"/>
    <lineage>
        <taxon>Bacteria</taxon>
        <taxon>Pseudomonadati</taxon>
        <taxon>Pseudomonadota</taxon>
        <taxon>Betaproteobacteria</taxon>
        <taxon>Burkholderiales</taxon>
        <taxon>Comamonadaceae</taxon>
        <taxon>Rhodoferax</taxon>
    </lineage>
</organism>
<protein>
    <submittedName>
        <fullName evidence="16">TonB-dependent Receptor protein</fullName>
    </submittedName>
</protein>
<dbReference type="PROSITE" id="PS52016">
    <property type="entry name" value="TONB_DEPENDENT_REC_3"/>
    <property type="match status" value="1"/>
</dbReference>
<dbReference type="Pfam" id="PF00593">
    <property type="entry name" value="TonB_dep_Rec_b-barrel"/>
    <property type="match status" value="1"/>
</dbReference>
<comment type="similarity">
    <text evidence="2 11 12">Belongs to the TonB-dependent receptor family.</text>
</comment>
<comment type="subcellular location">
    <subcellularLocation>
        <location evidence="1 11">Cell outer membrane</location>
        <topology evidence="1 11">Multi-pass membrane protein</topology>
    </subcellularLocation>
</comment>
<dbReference type="Pfam" id="PF07715">
    <property type="entry name" value="Plug"/>
    <property type="match status" value="1"/>
</dbReference>
<dbReference type="AlphaFoldDB" id="A0A1Q8YCC4"/>
<comment type="caution">
    <text evidence="16">The sequence shown here is derived from an EMBL/GenBank/DDBJ whole genome shotgun (WGS) entry which is preliminary data.</text>
</comment>
<dbReference type="Proteomes" id="UP000185911">
    <property type="component" value="Unassembled WGS sequence"/>
</dbReference>
<feature type="chain" id="PRO_5012841829" evidence="13">
    <location>
        <begin position="31"/>
        <end position="507"/>
    </location>
</feature>
<evidence type="ECO:0000313" key="16">
    <source>
        <dbReference type="EMBL" id="OLP05652.1"/>
    </source>
</evidence>
<dbReference type="InterPro" id="IPR036942">
    <property type="entry name" value="Beta-barrel_TonB_sf"/>
</dbReference>
<dbReference type="InterPro" id="IPR012910">
    <property type="entry name" value="Plug_dom"/>
</dbReference>